<gene>
    <name evidence="1" type="ORF">WH159_07275</name>
</gene>
<evidence type="ECO:0000313" key="1">
    <source>
        <dbReference type="EMBL" id="MEJ5094339.1"/>
    </source>
</evidence>
<comment type="caution">
    <text evidence="1">The sequence shown here is derived from an EMBL/GenBank/DDBJ whole genome shotgun (WGS) entry which is preliminary data.</text>
</comment>
<keyword evidence="2" id="KW-1185">Reference proteome</keyword>
<dbReference type="RefSeq" id="WP_125961426.1">
    <property type="nucleotide sequence ID" value="NZ_BAAAEL010000001.1"/>
</dbReference>
<dbReference type="EMBL" id="JBBGZA010000001">
    <property type="protein sequence ID" value="MEJ5094339.1"/>
    <property type="molecule type" value="Genomic_DNA"/>
</dbReference>
<sequence length="67" mass="7958">MGWLCMVMGHKHAKRVWHDGVDFRARCTRCSEEMLRDDVRGEWRLFDPVRDADPTRTEKPDRQSRAG</sequence>
<dbReference type="Proteomes" id="UP001380365">
    <property type="component" value="Unassembled WGS sequence"/>
</dbReference>
<name>A0ABU8Q3N1_9SPHN</name>
<accession>A0ABU8Q3N1</accession>
<protein>
    <submittedName>
        <fullName evidence="1">Uncharacterized protein</fullName>
    </submittedName>
</protein>
<proteinExistence type="predicted"/>
<organism evidence="1 2">
    <name type="scientific">Sphingomonas molluscorum</name>
    <dbReference type="NCBI Taxonomy" id="418184"/>
    <lineage>
        <taxon>Bacteria</taxon>
        <taxon>Pseudomonadati</taxon>
        <taxon>Pseudomonadota</taxon>
        <taxon>Alphaproteobacteria</taxon>
        <taxon>Sphingomonadales</taxon>
        <taxon>Sphingomonadaceae</taxon>
        <taxon>Sphingomonas</taxon>
    </lineage>
</organism>
<evidence type="ECO:0000313" key="2">
    <source>
        <dbReference type="Proteomes" id="UP001380365"/>
    </source>
</evidence>
<reference evidence="1 2" key="1">
    <citation type="submission" date="2023-12" db="EMBL/GenBank/DDBJ databases">
        <title>Gut-associated functions are favored during microbiome assembly across C. elegans life.</title>
        <authorList>
            <person name="Zimmermann J."/>
        </authorList>
    </citation>
    <scope>NUCLEOTIDE SEQUENCE [LARGE SCALE GENOMIC DNA]</scope>
    <source>
        <strain evidence="1 2">JUb134</strain>
    </source>
</reference>